<evidence type="ECO:0000256" key="6">
    <source>
        <dbReference type="ARBA" id="ARBA00022737"/>
    </source>
</evidence>
<reference evidence="18 19" key="1">
    <citation type="submission" date="2016-02" db="EMBL/GenBank/DDBJ databases">
        <title>Band-tailed pigeon sequencing and assembly.</title>
        <authorList>
            <person name="Soares A.E."/>
            <person name="Novak B.J."/>
            <person name="Rice E.S."/>
            <person name="O'Connell B."/>
            <person name="Chang D."/>
            <person name="Weber S."/>
            <person name="Shapiro B."/>
        </authorList>
    </citation>
    <scope>NUCLEOTIDE SEQUENCE [LARGE SCALE GENOMIC DNA]</scope>
    <source>
        <strain evidence="18">BTP2013</strain>
        <tissue evidence="18">Blood</tissue>
    </source>
</reference>
<feature type="compositionally biased region" description="Polar residues" evidence="15">
    <location>
        <begin position="1022"/>
        <end position="1032"/>
    </location>
</feature>
<comment type="similarity">
    <text evidence="2">Belongs to the synaptotagmin family.</text>
</comment>
<dbReference type="SUPFAM" id="SSF52540">
    <property type="entry name" value="P-loop containing nucleoside triphosphate hydrolases"/>
    <property type="match status" value="1"/>
</dbReference>
<evidence type="ECO:0000313" key="19">
    <source>
        <dbReference type="Proteomes" id="UP000190648"/>
    </source>
</evidence>
<proteinExistence type="inferred from homology"/>
<name>A0A1V4JJI5_PATFA</name>
<keyword evidence="4" id="KW-0217">Developmental protein</keyword>
<dbReference type="Pfam" id="PF22916">
    <property type="entry name" value="UTP25_NTPase-like"/>
    <property type="match status" value="1"/>
</dbReference>
<evidence type="ECO:0000256" key="4">
    <source>
        <dbReference type="ARBA" id="ARBA00022473"/>
    </source>
</evidence>
<feature type="transmembrane region" description="Helical" evidence="16">
    <location>
        <begin position="875"/>
        <end position="896"/>
    </location>
</feature>
<dbReference type="InterPro" id="IPR053939">
    <property type="entry name" value="UTP25_C"/>
</dbReference>
<comment type="function">
    <text evidence="11">May be involved in the trafficking and exocytosis of secretory vesicles in non-neuronal tissues. Is Ca(2+)-independent.</text>
</comment>
<comment type="caution">
    <text evidence="18">The sequence shown here is derived from an EMBL/GenBank/DDBJ whole genome shotgun (WGS) entry which is preliminary data.</text>
</comment>
<dbReference type="InterPro" id="IPR035892">
    <property type="entry name" value="C2_domain_sf"/>
</dbReference>
<evidence type="ECO:0000256" key="3">
    <source>
        <dbReference type="ARBA" id="ARBA00009223"/>
    </source>
</evidence>
<evidence type="ECO:0000256" key="5">
    <source>
        <dbReference type="ARBA" id="ARBA00022553"/>
    </source>
</evidence>
<comment type="function">
    <text evidence="10">Component of the ribosomal small subunit processome for the biogenesis of ribosomes, functions in pre-ribosomal RNA (pre-rRNA) processing. Essential for embryonic development in part through the regulation of p53 pathway. Controls the expansion growth of digestive organs and liver. Also involved in the sympathetic neuronal development. Mediates, with CAPN3, the proteasome-independent degradation of p53/TP53.</text>
</comment>
<evidence type="ECO:0000256" key="10">
    <source>
        <dbReference type="ARBA" id="ARBA00055734"/>
    </source>
</evidence>
<dbReference type="InterPro" id="IPR010678">
    <property type="entry name" value="UTP25"/>
</dbReference>
<comment type="subcellular location">
    <subcellularLocation>
        <location evidence="1">Nucleus</location>
        <location evidence="1">Nucleolus</location>
    </subcellularLocation>
</comment>
<dbReference type="GO" id="GO:0005543">
    <property type="term" value="F:phospholipid binding"/>
    <property type="evidence" value="ECO:0007669"/>
    <property type="project" value="UniProtKB-ARBA"/>
</dbReference>
<dbReference type="GO" id="GO:0000462">
    <property type="term" value="P:maturation of SSU-rRNA from tricistronic rRNA transcript (SSU-rRNA, 5.8S rRNA, LSU-rRNA)"/>
    <property type="evidence" value="ECO:0007669"/>
    <property type="project" value="TreeGrafter"/>
</dbReference>
<keyword evidence="6" id="KW-0677">Repeat</keyword>
<feature type="compositionally biased region" description="Polar residues" evidence="15">
    <location>
        <begin position="133"/>
        <end position="142"/>
    </location>
</feature>
<keyword evidence="16" id="KW-1133">Transmembrane helix</keyword>
<feature type="compositionally biased region" description="Basic and acidic residues" evidence="15">
    <location>
        <begin position="346"/>
        <end position="361"/>
    </location>
</feature>
<comment type="subunit">
    <text evidence="12">Homodimer. Can also form heterodimers.</text>
</comment>
<evidence type="ECO:0000259" key="17">
    <source>
        <dbReference type="PROSITE" id="PS50004"/>
    </source>
</evidence>
<keyword evidence="16" id="KW-0472">Membrane</keyword>
<dbReference type="GO" id="GO:0019843">
    <property type="term" value="F:rRNA binding"/>
    <property type="evidence" value="ECO:0007669"/>
    <property type="project" value="TreeGrafter"/>
</dbReference>
<feature type="region of interest" description="Disordered" evidence="15">
    <location>
        <begin position="1072"/>
        <end position="1105"/>
    </location>
</feature>
<feature type="region of interest" description="Disordered" evidence="15">
    <location>
        <begin position="1009"/>
        <end position="1033"/>
    </location>
</feature>
<dbReference type="SMART" id="SM00239">
    <property type="entry name" value="C2"/>
    <property type="match status" value="2"/>
</dbReference>
<evidence type="ECO:0000256" key="13">
    <source>
        <dbReference type="ARBA" id="ARBA00064888"/>
    </source>
</evidence>
<dbReference type="EMBL" id="LSYS01007194">
    <property type="protein sequence ID" value="OPJ72328.1"/>
    <property type="molecule type" value="Genomic_DNA"/>
</dbReference>
<gene>
    <name evidence="18" type="ORF">AV530_018774</name>
</gene>
<dbReference type="Proteomes" id="UP000190648">
    <property type="component" value="Unassembled WGS sequence"/>
</dbReference>
<evidence type="ECO:0000256" key="2">
    <source>
        <dbReference type="ARBA" id="ARBA00006996"/>
    </source>
</evidence>
<sequence>MGKRRGGRELLRSLTKRQKKHLREFGEEHPFYDKVSGRPEATQICELSENSDKSSAESDSETEVDQVSVYHKLLATLKTSPESESEEEEDESESEEAEESETEMDSEGSQETGEEDGGEEDKNDVPGREEVTATDTAEQTLGQEPADGADTSCDTSRGVIEEFTDVKHESEFSLETNFMEEESGDCSVDQRDSNSSQAFSEDPFKQHMDKELQEKEVEKISTLPKTSSQSKWPRLGQLTFSSTLEKHKTLKADKEIDVKQLYLHKPLESTWPKVNKQFLSSTNKPNDPFFTPLQRELFCIMNTYRDLFYPERNALTNGEEIRQVYCLHALNHVLKANAQVLSNNAKRRDQKPGTDSDDYRDQGLTRPKVLMIVPFRECALRIVHILISLLEVNDKRKIDVSNKKRFKGEFGSDPEEKPPNLKRPEDYEAVFAGNIDDHFRIGVAILQKSMRLYAPFYSSDIIIASPLGMRTVIGAEGEKKRDFDFLSSVEILIIDQADVYLMQNWEHVLHLMKHINLLPLDSHGVDFSRVRMLNLNNWSRFYRQTLLFSALQDPQINSVFNKHCCNYVGQVAVRNIPVIGSISHVVVQLPHVFRRLEAESSTSVIDTRFQFFIDKVLPEYRDAIMSHTLIYVPSYFDYVRLRNYFKKEDLNFTHICEYTKKAGVCRARRFFLKGEKQFLLFTERFHFYKRYTIKGIRNLIFYELPTYSHFYSEICNMMKATDNAVDATWTCTVLYSKYDAQKLAAVVGIDRTAQMLQSKKNVHLFVTGENDSSGWSGFPKANSGELARQPSQDLPGPTITQTALWRTKPGGAVVNTCGLISHTTGTSRDKEQPDGPSDLVLLEIPPDSYGKLWKGGERTCGVHELICIRKVSPEAIGFLSAVGVFIILMLLLFLYINKKMCFENVSGFPDLDSGYTTRKNSQDQLYNSYMSKDQHGSSSESEDEALGKYHEALSRTQSSRLPVVDGRQQKNYVWETRQKYSPLSAEYDGYSSEASIDEANCIQRMRRTPPLDELQPPPYQDDSGSPHLSCTPSEVGDSKCEFSHCSNSPRCSYKCPSEGSTGHEIESFHNKGYEEDVPSDSTAVLSPEDMSARGSSSQLPKPFDPEPVAKYGTLDVTFDYDSQEQKLLVTVTAVTDIPTYSRTGGSSWQVHLVLLPIKKQRAKTSIQRGPCPVFTETFKFNHVESEMIGNYAVRFRLYSVRRMKKERIVGEKIFYLTKLNLQGKMSVPVILEPSYSPSGCDSQMSMSEVSCSESTSSCQSLVHGSAPEILVGLLYNATTGRLSAEVIRGSHFKNLAANRPPNTYVKLTLLNSMGQEMSKCKTSIRRGQPNPIYKETFVFQVALFQLSDVTLILSVYNKRSMKRKEMIGWISLGLNSSGEDELNHWTEMKESKGRQVCRWHTLLES</sequence>
<evidence type="ECO:0000256" key="9">
    <source>
        <dbReference type="ARBA" id="ARBA00032325"/>
    </source>
</evidence>
<feature type="compositionally biased region" description="Basic and acidic residues" evidence="15">
    <location>
        <begin position="23"/>
        <end position="37"/>
    </location>
</feature>
<evidence type="ECO:0000313" key="18">
    <source>
        <dbReference type="EMBL" id="OPJ72328.1"/>
    </source>
</evidence>
<evidence type="ECO:0000256" key="12">
    <source>
        <dbReference type="ARBA" id="ARBA00063654"/>
    </source>
</evidence>
<dbReference type="SUPFAM" id="SSF49562">
    <property type="entry name" value="C2 domain (Calcium/lipid-binding domain, CaLB)"/>
    <property type="match status" value="2"/>
</dbReference>
<dbReference type="GO" id="GO:0042802">
    <property type="term" value="F:identical protein binding"/>
    <property type="evidence" value="ECO:0007669"/>
    <property type="project" value="UniProtKB-ARBA"/>
</dbReference>
<feature type="domain" description="C2" evidence="17">
    <location>
        <begin position="1110"/>
        <end position="1229"/>
    </location>
</feature>
<dbReference type="InterPro" id="IPR053940">
    <property type="entry name" value="UTP25_NTPase-like"/>
</dbReference>
<accession>A0A1V4JJI5</accession>
<comment type="similarity">
    <text evidence="3">Belongs to the UTP25 family.</text>
</comment>
<dbReference type="CDD" id="cd08408">
    <property type="entry name" value="C2B_Synaptotagmin-14_16"/>
    <property type="match status" value="1"/>
</dbReference>
<evidence type="ECO:0000256" key="11">
    <source>
        <dbReference type="ARBA" id="ARBA00056709"/>
    </source>
</evidence>
<keyword evidence="19" id="KW-1185">Reference proteome</keyword>
<dbReference type="PANTHER" id="PTHR12933:SF0">
    <property type="entry name" value="U3 SMALL NUCLEOLAR RNA-ASSOCIATED PROTEIN 25 HOMOLOG"/>
    <property type="match status" value="1"/>
</dbReference>
<dbReference type="Pfam" id="PF00168">
    <property type="entry name" value="C2"/>
    <property type="match status" value="2"/>
</dbReference>
<evidence type="ECO:0000256" key="1">
    <source>
        <dbReference type="ARBA" id="ARBA00004604"/>
    </source>
</evidence>
<dbReference type="InterPro" id="IPR000008">
    <property type="entry name" value="C2_dom"/>
</dbReference>
<dbReference type="FunFam" id="2.60.40.150:FF:000062">
    <property type="entry name" value="synaptotagmin-14 isoform X1"/>
    <property type="match status" value="1"/>
</dbReference>
<feature type="domain" description="C2" evidence="17">
    <location>
        <begin position="1265"/>
        <end position="1400"/>
    </location>
</feature>
<dbReference type="FunFam" id="3.40.50.300:FF:000962">
    <property type="entry name" value="digestive organ expansion factor homolog"/>
    <property type="match status" value="1"/>
</dbReference>
<evidence type="ECO:0000256" key="8">
    <source>
        <dbReference type="ARBA" id="ARBA00024421"/>
    </source>
</evidence>
<dbReference type="FunFam" id="2.60.40.150:FF:000153">
    <property type="entry name" value="Synaptotagmin 16"/>
    <property type="match status" value="1"/>
</dbReference>
<dbReference type="GO" id="GO:0032040">
    <property type="term" value="C:small-subunit processome"/>
    <property type="evidence" value="ECO:0007669"/>
    <property type="project" value="TreeGrafter"/>
</dbReference>
<dbReference type="InterPro" id="IPR027417">
    <property type="entry name" value="P-loop_NTPase"/>
</dbReference>
<comment type="subunit">
    <text evidence="13">Interacts with CAPN3; the interaction is required for CAPN3 translocation to the nucleolus.</text>
</comment>
<dbReference type="Gene3D" id="3.40.50.300">
    <property type="entry name" value="P-loop containing nucleotide triphosphate hydrolases"/>
    <property type="match status" value="1"/>
</dbReference>
<keyword evidence="16" id="KW-0812">Transmembrane</keyword>
<dbReference type="PANTHER" id="PTHR12933">
    <property type="entry name" value="ORF PROTEIN-RELATED"/>
    <property type="match status" value="1"/>
</dbReference>
<evidence type="ECO:0000256" key="16">
    <source>
        <dbReference type="SAM" id="Phobius"/>
    </source>
</evidence>
<dbReference type="PROSITE" id="PS50004">
    <property type="entry name" value="C2"/>
    <property type="match status" value="2"/>
</dbReference>
<evidence type="ECO:0000256" key="15">
    <source>
        <dbReference type="SAM" id="MobiDB-lite"/>
    </source>
</evidence>
<protein>
    <recommendedName>
        <fullName evidence="8">U3 small nucleolar RNA-associated protein 25 homolog</fullName>
    </recommendedName>
    <alternativeName>
        <fullName evidence="14">Digestive organ expansion factor homolog</fullName>
    </alternativeName>
    <alternativeName>
        <fullName evidence="9">UTP25 small subunit processor component</fullName>
    </alternativeName>
</protein>
<dbReference type="STRING" id="372326.A0A1V4JJI5"/>
<feature type="compositionally biased region" description="Acidic residues" evidence="15">
    <location>
        <begin position="83"/>
        <end position="122"/>
    </location>
</feature>
<dbReference type="CDD" id="cd08389">
    <property type="entry name" value="C2A_Synaptotagmin-14_16"/>
    <property type="match status" value="1"/>
</dbReference>
<feature type="region of interest" description="Disordered" evidence="15">
    <location>
        <begin position="342"/>
        <end position="361"/>
    </location>
</feature>
<organism evidence="18 19">
    <name type="scientific">Patagioenas fasciata monilis</name>
    <dbReference type="NCBI Taxonomy" id="372326"/>
    <lineage>
        <taxon>Eukaryota</taxon>
        <taxon>Metazoa</taxon>
        <taxon>Chordata</taxon>
        <taxon>Craniata</taxon>
        <taxon>Vertebrata</taxon>
        <taxon>Euteleostomi</taxon>
        <taxon>Archelosauria</taxon>
        <taxon>Archosauria</taxon>
        <taxon>Dinosauria</taxon>
        <taxon>Saurischia</taxon>
        <taxon>Theropoda</taxon>
        <taxon>Coelurosauria</taxon>
        <taxon>Aves</taxon>
        <taxon>Neognathae</taxon>
        <taxon>Neoaves</taxon>
        <taxon>Columbimorphae</taxon>
        <taxon>Columbiformes</taxon>
        <taxon>Columbidae</taxon>
        <taxon>Patagioenas</taxon>
    </lineage>
</organism>
<dbReference type="OrthoDB" id="10264378at2759"/>
<dbReference type="Gene3D" id="2.60.40.150">
    <property type="entry name" value="C2 domain"/>
    <property type="match status" value="2"/>
</dbReference>
<dbReference type="GO" id="GO:0034511">
    <property type="term" value="F:U3 snoRNA binding"/>
    <property type="evidence" value="ECO:0007669"/>
    <property type="project" value="InterPro"/>
</dbReference>
<feature type="region of interest" description="Disordered" evidence="15">
    <location>
        <begin position="21"/>
        <end position="204"/>
    </location>
</feature>
<dbReference type="Pfam" id="PF06862">
    <property type="entry name" value="Utp25_C"/>
    <property type="match status" value="1"/>
</dbReference>
<keyword evidence="7" id="KW-0539">Nucleus</keyword>
<keyword evidence="5" id="KW-0597">Phosphoprotein</keyword>
<evidence type="ECO:0000256" key="14">
    <source>
        <dbReference type="ARBA" id="ARBA00076595"/>
    </source>
</evidence>
<evidence type="ECO:0000256" key="7">
    <source>
        <dbReference type="ARBA" id="ARBA00023242"/>
    </source>
</evidence>